<protein>
    <submittedName>
        <fullName evidence="5">NUDIX hydrolase</fullName>
    </submittedName>
</protein>
<dbReference type="SUPFAM" id="SSF55811">
    <property type="entry name" value="Nudix"/>
    <property type="match status" value="1"/>
</dbReference>
<evidence type="ECO:0000256" key="1">
    <source>
        <dbReference type="ARBA" id="ARBA00001946"/>
    </source>
</evidence>
<dbReference type="InterPro" id="IPR020084">
    <property type="entry name" value="NUDIX_hydrolase_CS"/>
</dbReference>
<gene>
    <name evidence="5" type="ORF">IAC85_04985</name>
</gene>
<proteinExistence type="inferred from homology"/>
<reference evidence="5" key="1">
    <citation type="submission" date="2020-10" db="EMBL/GenBank/DDBJ databases">
        <authorList>
            <person name="Gilroy R."/>
        </authorList>
    </citation>
    <scope>NUCLEOTIDE SEQUENCE</scope>
    <source>
        <strain evidence="5">CHK165-10780</strain>
    </source>
</reference>
<dbReference type="PRINTS" id="PR00502">
    <property type="entry name" value="NUDIXFAMILY"/>
</dbReference>
<comment type="cofactor">
    <cofactor evidence="1">
        <name>Mg(2+)</name>
        <dbReference type="ChEBI" id="CHEBI:18420"/>
    </cofactor>
</comment>
<name>A0A9D1CKS4_9FIRM</name>
<evidence type="ECO:0000259" key="4">
    <source>
        <dbReference type="PROSITE" id="PS51462"/>
    </source>
</evidence>
<comment type="caution">
    <text evidence="5">The sequence shown here is derived from an EMBL/GenBank/DDBJ whole genome shotgun (WGS) entry which is preliminary data.</text>
</comment>
<dbReference type="GO" id="GO:0016787">
    <property type="term" value="F:hydrolase activity"/>
    <property type="evidence" value="ECO:0007669"/>
    <property type="project" value="UniProtKB-KW"/>
</dbReference>
<dbReference type="PROSITE" id="PS00893">
    <property type="entry name" value="NUDIX_BOX"/>
    <property type="match status" value="1"/>
</dbReference>
<dbReference type="PANTHER" id="PTHR43046">
    <property type="entry name" value="GDP-MANNOSE MANNOSYL HYDROLASE"/>
    <property type="match status" value="1"/>
</dbReference>
<dbReference type="Gene3D" id="3.90.79.10">
    <property type="entry name" value="Nucleoside Triphosphate Pyrophosphohydrolase"/>
    <property type="match status" value="1"/>
</dbReference>
<evidence type="ECO:0000256" key="3">
    <source>
        <dbReference type="RuleBase" id="RU003476"/>
    </source>
</evidence>
<evidence type="ECO:0000256" key="2">
    <source>
        <dbReference type="ARBA" id="ARBA00022801"/>
    </source>
</evidence>
<comment type="similarity">
    <text evidence="3">Belongs to the Nudix hydrolase family.</text>
</comment>
<sequence>MERKIGRNEIAVFILNSDQELLLQKRSANKKHYPNCWALCTGHVEPGESLSDAALREMKEELGIIVNLSELHSFANGKFDIHEDEWQGTYFYYTFCNFNESDFILQTDELSEVRWVPIDWLIEQILKQDSTMVTLRNKIPMLKYLKENILFCEIKN</sequence>
<dbReference type="InterPro" id="IPR020476">
    <property type="entry name" value="Nudix_hydrolase"/>
</dbReference>
<dbReference type="InterPro" id="IPR015797">
    <property type="entry name" value="NUDIX_hydrolase-like_dom_sf"/>
</dbReference>
<dbReference type="Pfam" id="PF00293">
    <property type="entry name" value="NUDIX"/>
    <property type="match status" value="1"/>
</dbReference>
<dbReference type="PANTHER" id="PTHR43046:SF14">
    <property type="entry name" value="MUTT_NUDIX FAMILY PROTEIN"/>
    <property type="match status" value="1"/>
</dbReference>
<evidence type="ECO:0000313" key="5">
    <source>
        <dbReference type="EMBL" id="HIQ65077.1"/>
    </source>
</evidence>
<accession>A0A9D1CKS4</accession>
<organism evidence="5 6">
    <name type="scientific">Candidatus Faecenecus gallistercoris</name>
    <dbReference type="NCBI Taxonomy" id="2840793"/>
    <lineage>
        <taxon>Bacteria</taxon>
        <taxon>Bacillati</taxon>
        <taxon>Bacillota</taxon>
        <taxon>Bacillota incertae sedis</taxon>
        <taxon>Candidatus Faecenecus</taxon>
    </lineage>
</organism>
<dbReference type="EMBL" id="DVFU01000096">
    <property type="protein sequence ID" value="HIQ65077.1"/>
    <property type="molecule type" value="Genomic_DNA"/>
</dbReference>
<evidence type="ECO:0000313" key="6">
    <source>
        <dbReference type="Proteomes" id="UP000886725"/>
    </source>
</evidence>
<feature type="domain" description="Nudix hydrolase" evidence="4">
    <location>
        <begin position="5"/>
        <end position="147"/>
    </location>
</feature>
<dbReference type="Proteomes" id="UP000886725">
    <property type="component" value="Unassembled WGS sequence"/>
</dbReference>
<dbReference type="PROSITE" id="PS51462">
    <property type="entry name" value="NUDIX"/>
    <property type="match status" value="1"/>
</dbReference>
<reference evidence="5" key="2">
    <citation type="journal article" date="2021" name="PeerJ">
        <title>Extensive microbial diversity within the chicken gut microbiome revealed by metagenomics and culture.</title>
        <authorList>
            <person name="Gilroy R."/>
            <person name="Ravi A."/>
            <person name="Getino M."/>
            <person name="Pursley I."/>
            <person name="Horton D.L."/>
            <person name="Alikhan N.F."/>
            <person name="Baker D."/>
            <person name="Gharbi K."/>
            <person name="Hall N."/>
            <person name="Watson M."/>
            <person name="Adriaenssens E.M."/>
            <person name="Foster-Nyarko E."/>
            <person name="Jarju S."/>
            <person name="Secka A."/>
            <person name="Antonio M."/>
            <person name="Oren A."/>
            <person name="Chaudhuri R.R."/>
            <person name="La Ragione R."/>
            <person name="Hildebrand F."/>
            <person name="Pallen M.J."/>
        </authorList>
    </citation>
    <scope>NUCLEOTIDE SEQUENCE</scope>
    <source>
        <strain evidence="5">CHK165-10780</strain>
    </source>
</reference>
<keyword evidence="2 3" id="KW-0378">Hydrolase</keyword>
<dbReference type="AlphaFoldDB" id="A0A9D1CKS4"/>
<dbReference type="InterPro" id="IPR000086">
    <property type="entry name" value="NUDIX_hydrolase_dom"/>
</dbReference>